<dbReference type="EMBL" id="JAFJYH010000498">
    <property type="protein sequence ID" value="KAG4411274.1"/>
    <property type="molecule type" value="Genomic_DNA"/>
</dbReference>
<organism evidence="1 2">
    <name type="scientific">Cadophora malorum</name>
    <dbReference type="NCBI Taxonomy" id="108018"/>
    <lineage>
        <taxon>Eukaryota</taxon>
        <taxon>Fungi</taxon>
        <taxon>Dikarya</taxon>
        <taxon>Ascomycota</taxon>
        <taxon>Pezizomycotina</taxon>
        <taxon>Leotiomycetes</taxon>
        <taxon>Helotiales</taxon>
        <taxon>Ploettnerulaceae</taxon>
        <taxon>Cadophora</taxon>
    </lineage>
</organism>
<proteinExistence type="predicted"/>
<gene>
    <name evidence="1" type="ORF">IFR04_015600</name>
</gene>
<dbReference type="Proteomes" id="UP000664132">
    <property type="component" value="Unassembled WGS sequence"/>
</dbReference>
<name>A0A8H7SXE7_9HELO</name>
<dbReference type="OrthoDB" id="3558197at2759"/>
<evidence type="ECO:0000313" key="2">
    <source>
        <dbReference type="Proteomes" id="UP000664132"/>
    </source>
</evidence>
<keyword evidence="2" id="KW-1185">Reference proteome</keyword>
<dbReference type="AlphaFoldDB" id="A0A8H7SXE7"/>
<evidence type="ECO:0000313" key="1">
    <source>
        <dbReference type="EMBL" id="KAG4411274.1"/>
    </source>
</evidence>
<reference evidence="1" key="1">
    <citation type="submission" date="2021-02" db="EMBL/GenBank/DDBJ databases">
        <title>Genome sequence Cadophora malorum strain M34.</title>
        <authorList>
            <person name="Stefanovic E."/>
            <person name="Vu D."/>
            <person name="Scully C."/>
            <person name="Dijksterhuis J."/>
            <person name="Roader J."/>
            <person name="Houbraken J."/>
        </authorList>
    </citation>
    <scope>NUCLEOTIDE SEQUENCE</scope>
    <source>
        <strain evidence="1">M34</strain>
    </source>
</reference>
<accession>A0A8H7SXE7</accession>
<comment type="caution">
    <text evidence="1">The sequence shown here is derived from an EMBL/GenBank/DDBJ whole genome shotgun (WGS) entry which is preliminary data.</text>
</comment>
<sequence>MLQGNLLNSPARFGKTGSSGQLLRLAFSDKEHLSLETVEEISVEALSAALAVTETQKIKSISLCIETILNPSIDLLDVIEHSKDLTNICFLSKPERENNILSTQLFEALATRPHLFLRINFTFTGAYSAALRKKCWHPSISNSPLPSQILDNPSPPVQLAPLDVFPIQQVLIRYPIPTHINPTSGSTYKCIPTAERILKPERFAAGFLLFLRSLSITQVDECNQDALVFALSSAPSSLSDDPLLSVEISPTLSKSFAANSKIGPRMRDMVPGSWTAVVSLDMWKGSAWLFYIRYAFIRTVNRRVVVSGSSGHHLDLDDFKVVDLKEFLALTAP</sequence>
<protein>
    <submittedName>
        <fullName evidence="1">Uncharacterized protein</fullName>
    </submittedName>
</protein>